<evidence type="ECO:0000256" key="1">
    <source>
        <dbReference type="SAM" id="SignalP"/>
    </source>
</evidence>
<organism evidence="2 3">
    <name type="scientific">Thermogemmata fonticola</name>
    <dbReference type="NCBI Taxonomy" id="2755323"/>
    <lineage>
        <taxon>Bacteria</taxon>
        <taxon>Pseudomonadati</taxon>
        <taxon>Planctomycetota</taxon>
        <taxon>Planctomycetia</taxon>
        <taxon>Gemmatales</taxon>
        <taxon>Gemmataceae</taxon>
        <taxon>Thermogemmata</taxon>
    </lineage>
</organism>
<comment type="caution">
    <text evidence="2">The sequence shown here is derived from an EMBL/GenBank/DDBJ whole genome shotgun (WGS) entry which is preliminary data.</text>
</comment>
<sequence length="501" mass="53661">MRKGVLGSIAAMAVGAGAAFGQAPPGPAPAGGVTPAMVWPGPSVVPTSGSGPVIPPPLPGMMPAEPLAEPGTGPMAAPLTYPPPGPYGAPRFDLPADATTGYGEAPRWWFSGEYLLWFTRGQPIRFPLVTTSAPNQGGILGNPTTIELVPGQDISYNGISGFRFNSGFYGDADRRFGPWINAFYTEEKGVNRQFSTSQPGPTSVGIPLLARPFIDTQDGASSLITANLAFGVGGTKVSTSTQTWGIEAAGLWNLYRSLPTDKVWHSLDLIAGYKFLQNRERLIIDSFTALNNAIFLPIFDFDPFGNPIFRGIQIIPIPVPVGGTSVGFPATVQVLDRISVTNRFNGGVFGLRYELRYGMWDLMTIGKVGIGNMHQVLDIYGHTAFANFATSQTGGSFGGLLANASNIGRYNNDEFAVIPELTANLGIHVTRSILLFAGYNFMWINRVARPGLQISPVVDSSTVPFHPNYGLTGRPPAPRGPLFIQDELWIHGVNFGMQIRY</sequence>
<feature type="chain" id="PRO_5030962985" evidence="1">
    <location>
        <begin position="19"/>
        <end position="501"/>
    </location>
</feature>
<name>A0A7V9ABI3_9BACT</name>
<evidence type="ECO:0000313" key="3">
    <source>
        <dbReference type="Proteomes" id="UP000542342"/>
    </source>
</evidence>
<keyword evidence="3" id="KW-1185">Reference proteome</keyword>
<dbReference type="Proteomes" id="UP000542342">
    <property type="component" value="Unassembled WGS sequence"/>
</dbReference>
<reference evidence="2 3" key="1">
    <citation type="submission" date="2020-07" db="EMBL/GenBank/DDBJ databases">
        <title>Thermogemmata thermophila gen. nov., sp. nov., a novel moderate thermophilic planctomycete from a Kamchatka hot spring.</title>
        <authorList>
            <person name="Elcheninov A.G."/>
            <person name="Podosokorskaya O.A."/>
            <person name="Kovaleva O.L."/>
            <person name="Novikov A."/>
            <person name="Bonch-Osmolovskaya E.A."/>
            <person name="Toshchakov S.V."/>
            <person name="Kublanov I.V."/>
        </authorList>
    </citation>
    <scope>NUCLEOTIDE SEQUENCE [LARGE SCALE GENOMIC DNA]</scope>
    <source>
        <strain evidence="2 3">2918</strain>
    </source>
</reference>
<dbReference type="EMBL" id="JACEFB010000003">
    <property type="protein sequence ID" value="MBA2225802.1"/>
    <property type="molecule type" value="Genomic_DNA"/>
</dbReference>
<protein>
    <submittedName>
        <fullName evidence="2">BBP7 family outer membrane beta-barrel protein</fullName>
    </submittedName>
</protein>
<dbReference type="Pfam" id="PF07585">
    <property type="entry name" value="BBP7"/>
    <property type="match status" value="2"/>
</dbReference>
<feature type="signal peptide" evidence="1">
    <location>
        <begin position="1"/>
        <end position="18"/>
    </location>
</feature>
<keyword evidence="1" id="KW-0732">Signal</keyword>
<dbReference type="AlphaFoldDB" id="A0A7V9ABI3"/>
<evidence type="ECO:0000313" key="2">
    <source>
        <dbReference type="EMBL" id="MBA2225802.1"/>
    </source>
</evidence>
<proteinExistence type="predicted"/>
<dbReference type="RefSeq" id="WP_194537238.1">
    <property type="nucleotide sequence ID" value="NZ_JACEFB010000003.1"/>
</dbReference>
<dbReference type="InterPro" id="IPR011446">
    <property type="entry name" value="BBP7"/>
</dbReference>
<gene>
    <name evidence="2" type="ORF">H0921_06445</name>
</gene>
<accession>A0A7V9ABI3</accession>